<dbReference type="Gene3D" id="1.10.10.10">
    <property type="entry name" value="Winged helix-like DNA-binding domain superfamily/Winged helix DNA-binding domain"/>
    <property type="match status" value="1"/>
</dbReference>
<dbReference type="AlphaFoldDB" id="A0A5N8XEI7"/>
<evidence type="ECO:0000256" key="1">
    <source>
        <dbReference type="ARBA" id="ARBA00005820"/>
    </source>
</evidence>
<protein>
    <submittedName>
        <fullName evidence="10">Tetratricopeptide repeat protein</fullName>
    </submittedName>
</protein>
<dbReference type="SUPFAM" id="SSF46894">
    <property type="entry name" value="C-terminal effector domain of the bipartite response regulators"/>
    <property type="match status" value="1"/>
</dbReference>
<dbReference type="PROSITE" id="PS50005">
    <property type="entry name" value="TPR"/>
    <property type="match status" value="1"/>
</dbReference>
<evidence type="ECO:0000256" key="8">
    <source>
        <dbReference type="SAM" id="MobiDB-lite"/>
    </source>
</evidence>
<evidence type="ECO:0000256" key="7">
    <source>
        <dbReference type="PROSITE-ProRule" id="PRU01091"/>
    </source>
</evidence>
<dbReference type="PRINTS" id="PR00364">
    <property type="entry name" value="DISEASERSIST"/>
</dbReference>
<keyword evidence="4 7" id="KW-0238">DNA-binding</keyword>
<gene>
    <name evidence="10" type="ORF">FNH08_12345</name>
</gene>
<dbReference type="InterPro" id="IPR036388">
    <property type="entry name" value="WH-like_DNA-bd_sf"/>
</dbReference>
<dbReference type="Proteomes" id="UP000400924">
    <property type="component" value="Unassembled WGS sequence"/>
</dbReference>
<dbReference type="Pfam" id="PF00486">
    <property type="entry name" value="Trans_reg_C"/>
    <property type="match status" value="1"/>
</dbReference>
<proteinExistence type="inferred from homology"/>
<dbReference type="SMART" id="SM00028">
    <property type="entry name" value="TPR"/>
    <property type="match status" value="5"/>
</dbReference>
<dbReference type="RefSeq" id="WP_322724318.1">
    <property type="nucleotide sequence ID" value="NZ_VJZC01000064.1"/>
</dbReference>
<feature type="domain" description="OmpR/PhoB-type" evidence="9">
    <location>
        <begin position="1"/>
        <end position="97"/>
    </location>
</feature>
<evidence type="ECO:0000256" key="4">
    <source>
        <dbReference type="ARBA" id="ARBA00023125"/>
    </source>
</evidence>
<dbReference type="GO" id="GO:0000160">
    <property type="term" value="P:phosphorelay signal transduction system"/>
    <property type="evidence" value="ECO:0007669"/>
    <property type="project" value="UniProtKB-KW"/>
</dbReference>
<comment type="caution">
    <text evidence="10">The sequence shown here is derived from an EMBL/GenBank/DDBJ whole genome shotgun (WGS) entry which is preliminary data.</text>
</comment>
<dbReference type="InterPro" id="IPR001867">
    <property type="entry name" value="OmpR/PhoB-type_DNA-bd"/>
</dbReference>
<dbReference type="GO" id="GO:0006355">
    <property type="term" value="P:regulation of DNA-templated transcription"/>
    <property type="evidence" value="ECO:0007669"/>
    <property type="project" value="InterPro"/>
</dbReference>
<evidence type="ECO:0000256" key="5">
    <source>
        <dbReference type="ARBA" id="ARBA00023163"/>
    </source>
</evidence>
<dbReference type="Gene3D" id="3.40.50.300">
    <property type="entry name" value="P-loop containing nucleotide triphosphate hydrolases"/>
    <property type="match status" value="1"/>
</dbReference>
<evidence type="ECO:0000313" key="10">
    <source>
        <dbReference type="EMBL" id="MPY57930.1"/>
    </source>
</evidence>
<evidence type="ECO:0000256" key="2">
    <source>
        <dbReference type="ARBA" id="ARBA00023012"/>
    </source>
</evidence>
<dbReference type="GO" id="GO:0003677">
    <property type="term" value="F:DNA binding"/>
    <property type="evidence" value="ECO:0007669"/>
    <property type="project" value="UniProtKB-UniRule"/>
</dbReference>
<keyword evidence="2" id="KW-0902">Two-component regulatory system</keyword>
<evidence type="ECO:0000256" key="6">
    <source>
        <dbReference type="PROSITE-ProRule" id="PRU00339"/>
    </source>
</evidence>
<comment type="similarity">
    <text evidence="1">Belongs to the AfsR/DnrI/RedD regulatory family.</text>
</comment>
<dbReference type="EMBL" id="VJZC01000064">
    <property type="protein sequence ID" value="MPY57930.1"/>
    <property type="molecule type" value="Genomic_DNA"/>
</dbReference>
<dbReference type="PANTHER" id="PTHR35807:SF1">
    <property type="entry name" value="TRANSCRIPTIONAL REGULATOR REDD"/>
    <property type="match status" value="1"/>
</dbReference>
<dbReference type="Pfam" id="PF13374">
    <property type="entry name" value="TPR_10"/>
    <property type="match status" value="1"/>
</dbReference>
<dbReference type="PANTHER" id="PTHR35807">
    <property type="entry name" value="TRANSCRIPTIONAL REGULATOR REDD-RELATED"/>
    <property type="match status" value="1"/>
</dbReference>
<keyword evidence="3" id="KW-0805">Transcription regulation</keyword>
<feature type="DNA-binding region" description="OmpR/PhoB-type" evidence="7">
    <location>
        <begin position="1"/>
        <end position="97"/>
    </location>
</feature>
<dbReference type="InterPro" id="IPR051677">
    <property type="entry name" value="AfsR-DnrI-RedD_regulator"/>
</dbReference>
<evidence type="ECO:0000313" key="11">
    <source>
        <dbReference type="Proteomes" id="UP000400924"/>
    </source>
</evidence>
<dbReference type="InterPro" id="IPR016032">
    <property type="entry name" value="Sig_transdc_resp-reg_C-effctor"/>
</dbReference>
<name>A0A5N8XEI7_9ACTN</name>
<dbReference type="SMART" id="SM01043">
    <property type="entry name" value="BTAD"/>
    <property type="match status" value="1"/>
</dbReference>
<feature type="region of interest" description="Disordered" evidence="8">
    <location>
        <begin position="625"/>
        <end position="645"/>
    </location>
</feature>
<evidence type="ECO:0000259" key="9">
    <source>
        <dbReference type="PROSITE" id="PS51755"/>
    </source>
</evidence>
<dbReference type="InterPro" id="IPR019734">
    <property type="entry name" value="TPR_rpt"/>
</dbReference>
<keyword evidence="11" id="KW-1185">Reference proteome</keyword>
<dbReference type="InterPro" id="IPR011990">
    <property type="entry name" value="TPR-like_helical_dom_sf"/>
</dbReference>
<keyword evidence="6" id="KW-0802">TPR repeat</keyword>
<evidence type="ECO:0000256" key="3">
    <source>
        <dbReference type="ARBA" id="ARBA00023015"/>
    </source>
</evidence>
<dbReference type="InterPro" id="IPR027417">
    <property type="entry name" value="P-loop_NTPase"/>
</dbReference>
<feature type="compositionally biased region" description="Basic and acidic residues" evidence="8">
    <location>
        <begin position="625"/>
        <end position="635"/>
    </location>
</feature>
<feature type="repeat" description="TPR" evidence="6">
    <location>
        <begin position="799"/>
        <end position="832"/>
    </location>
</feature>
<dbReference type="SMART" id="SM00862">
    <property type="entry name" value="Trans_reg_C"/>
    <property type="match status" value="1"/>
</dbReference>
<dbReference type="SUPFAM" id="SSF52540">
    <property type="entry name" value="P-loop containing nucleoside triphosphate hydrolases"/>
    <property type="match status" value="1"/>
</dbReference>
<sequence length="1015" mass="111099">MDFGIRVLGPVELHGTRHVDKLGSAKERILLAALALDAGRPVSVDTLIHRLWDDSPPAQPRTSLHAYVARIRRRLRAVGGEGRLIQQAHTYSLDLRHDQVDHHRYQFLSAQARSLSDSGDDEQAGRLLREAAELWRGEPLAGLPGLWAEHTRGVLRQRHLSAQLIRIGIELRRGRFAELVPDLTALREEHPTDELLAGHLMTAAYGCGRQADALRVYDCVRRRLREELGADPGEGLIRLHGQILNGAPVHSLLPHPPSVVAAPQTLPVHAELVGREEELATIVRNASPLPSPSGASGTVIALQTLSGMAGVGKSLLALHAARRLAPLYPDGAVHLDLQAHAPGREPLSPETALTALCRTFRVPATDLPSDLDGLVGLWRGLISNRRAVVILDDAAGPDQLRPLLPGASPSLIIVTSRRRLTGLPGIRSIQLGVLPTQDAIALFRAVAGEERTHRTNEVADIVRLAGHLPLAVELVAGRLASRPAWTTSHLLHRLTHGQGRLREIRDGDRGEISRAFDISYRTLTSEEQTVFRFLGLRFGPDADAHGIAALSGLPYDTVEDVVEALLDAHLIQEPAPERYTLHDLLGEYSRALVLSDETESARDQAVRRMIDFYLQASEAADRMIHPRGLRPDRPPHPPRHSLPPWDDPMSARRWLRAERVGLMAAECHCRSTGRPREAALLASALAGFLNDEGYSADARRMHAAAARHWHTAAERQSEVHALIDLGNALSRCGRYEEARTALRRALGGAEGIGDTEARAEALHQLGVLHWNLGQLTEALDFQVKTLGLRRGSGDTWHIGRARNNLGITYLYLGNFEAAQEHFDAALKDFRRSQDMREYGHVLNNISDLHFRKGSAKSAQRFLQEAVDILKETGSPSESAITQVNLANTMKSPEDLAAMLDLYQDSLATFRRLGDRRNASETMHAMGVALHAAGRFREAAARHQQALELARSVGAAHEVCRALHSLGLAEHQLGRSGPAAAHISEAIELADRIGAAREAAQARESQAAFLSEPQAP</sequence>
<dbReference type="SUPFAM" id="SSF48452">
    <property type="entry name" value="TPR-like"/>
    <property type="match status" value="3"/>
</dbReference>
<dbReference type="Pfam" id="PF13424">
    <property type="entry name" value="TPR_12"/>
    <property type="match status" value="2"/>
</dbReference>
<dbReference type="CDD" id="cd15831">
    <property type="entry name" value="BTAD"/>
    <property type="match status" value="1"/>
</dbReference>
<keyword evidence="5" id="KW-0804">Transcription</keyword>
<reference evidence="10 11" key="1">
    <citation type="submission" date="2019-07" db="EMBL/GenBank/DDBJ databases">
        <title>New species of Amycolatopsis and Streptomyces.</title>
        <authorList>
            <person name="Duangmal K."/>
            <person name="Teo W.F.A."/>
            <person name="Lipun K."/>
        </authorList>
    </citation>
    <scope>NUCLEOTIDE SEQUENCE [LARGE SCALE GENOMIC DNA]</scope>
    <source>
        <strain evidence="10 11">NBRC 106415</strain>
    </source>
</reference>
<accession>A0A5N8XEI7</accession>
<dbReference type="Gene3D" id="1.25.40.10">
    <property type="entry name" value="Tetratricopeptide repeat domain"/>
    <property type="match status" value="3"/>
</dbReference>
<dbReference type="PROSITE" id="PS51755">
    <property type="entry name" value="OMPR_PHOB"/>
    <property type="match status" value="1"/>
</dbReference>
<dbReference type="InterPro" id="IPR005158">
    <property type="entry name" value="BTAD"/>
</dbReference>
<dbReference type="Pfam" id="PF03704">
    <property type="entry name" value="BTAD"/>
    <property type="match status" value="1"/>
</dbReference>
<organism evidence="10 11">
    <name type="scientific">Streptomyces spongiae</name>
    <dbReference type="NCBI Taxonomy" id="565072"/>
    <lineage>
        <taxon>Bacteria</taxon>
        <taxon>Bacillati</taxon>
        <taxon>Actinomycetota</taxon>
        <taxon>Actinomycetes</taxon>
        <taxon>Kitasatosporales</taxon>
        <taxon>Streptomycetaceae</taxon>
        <taxon>Streptomyces</taxon>
    </lineage>
</organism>